<evidence type="ECO:0000259" key="16">
    <source>
        <dbReference type="Pfam" id="PF20805"/>
    </source>
</evidence>
<dbReference type="InterPro" id="IPR018184">
    <property type="entry name" value="Integrin_alpha_C_CS"/>
</dbReference>
<feature type="domain" description="Integrin alpha first immunoglubulin-like" evidence="15">
    <location>
        <begin position="94"/>
        <end position="239"/>
    </location>
</feature>
<keyword evidence="10 13" id="KW-0675">Receptor</keyword>
<dbReference type="Pfam" id="PF01839">
    <property type="entry name" value="FG-GAP"/>
    <property type="match status" value="1"/>
</dbReference>
<comment type="subcellular location">
    <subcellularLocation>
        <location evidence="1 13">Membrane</location>
        <topology evidence="1 13">Single-pass type I membrane protein</topology>
    </subcellularLocation>
</comment>
<proteinExistence type="inferred from homology"/>
<feature type="region of interest" description="Disordered" evidence="14">
    <location>
        <begin position="613"/>
        <end position="632"/>
    </location>
</feature>
<keyword evidence="8 13" id="KW-0401">Integrin</keyword>
<dbReference type="InterPro" id="IPR013519">
    <property type="entry name" value="Int_alpha_beta-p"/>
</dbReference>
<dbReference type="PANTHER" id="PTHR23220:SF118">
    <property type="entry name" value="INTEGRIN ALPHA-X"/>
    <property type="match status" value="1"/>
</dbReference>
<evidence type="ECO:0000256" key="7">
    <source>
        <dbReference type="ARBA" id="ARBA00022989"/>
    </source>
</evidence>
<evidence type="ECO:0000256" key="12">
    <source>
        <dbReference type="PROSITE-ProRule" id="PRU00803"/>
    </source>
</evidence>
<keyword evidence="7 13" id="KW-1133">Transmembrane helix</keyword>
<dbReference type="InterPro" id="IPR048285">
    <property type="entry name" value="Integrin_alpha_Ig-like_2"/>
</dbReference>
<evidence type="ECO:0000256" key="5">
    <source>
        <dbReference type="ARBA" id="ARBA00022737"/>
    </source>
</evidence>
<dbReference type="PRINTS" id="PR01185">
    <property type="entry name" value="INTEGRINA"/>
</dbReference>
<dbReference type="Gene3D" id="2.60.40.1460">
    <property type="entry name" value="Integrin domains. Chain A, domain 2"/>
    <property type="match status" value="1"/>
</dbReference>
<gene>
    <name evidence="18" type="ORF">HHUSO_G34553</name>
</gene>
<dbReference type="Pfam" id="PF20805">
    <property type="entry name" value="Integrin_A_Ig_2"/>
    <property type="match status" value="1"/>
</dbReference>
<keyword evidence="11" id="KW-0325">Glycoprotein</keyword>
<evidence type="ECO:0000256" key="4">
    <source>
        <dbReference type="ARBA" id="ARBA00022729"/>
    </source>
</evidence>
<evidence type="ECO:0000313" key="19">
    <source>
        <dbReference type="Proteomes" id="UP001369086"/>
    </source>
</evidence>
<evidence type="ECO:0000256" key="14">
    <source>
        <dbReference type="SAM" id="MobiDB-lite"/>
    </source>
</evidence>
<dbReference type="Pfam" id="PF00357">
    <property type="entry name" value="Integrin_alpha"/>
    <property type="match status" value="1"/>
</dbReference>
<evidence type="ECO:0000313" key="18">
    <source>
        <dbReference type="EMBL" id="KAK6467850.1"/>
    </source>
</evidence>
<sequence length="632" mass="69748">RFGASISEVADLNGDGFRDLAVGAPLENNNQGSVYIYNGGSGLPETFSQRIEASQVSSGLQYFGHSLHGVMDMSGDKLPDLAVGSLGRVLVLRARPVIEVQTSMNFTPNIIKTDNSNCSDNRAFDLTVCFTLTDTTRDNLGTKSASITYNLVLDSVRTQFRAFFTAKERNLTGSVNITGPSRCMKHSMFIPECPEDSLNSIGNEVNFQFTGLPVSSAIGLKPILDPRSPTRLFFPLNFERNCGTDNKCTDHLKLSFNFSGARELQVGISPVLNLTVSIENAQEDSYNTAVTFTYPSGLSYRRVTLLQSDRRMTVRCEATPSDEGDATRMSSCSINRPIFKQGAQGVFVATFDVDTNSQLNRTMTISAEATSENTDSITNNSKYAKQIAVKFAINIQVRKVEESTNYVNFSVGRNDLKRFVKHCYEVENFGLREIPVTVTISIPVELGGKPVWSDRNTLQIPNCIASEEGPNPTVDFVEKLKKDQSLDCSVARCRVFTCQITKLETKKKVTFNVSGEVKSDWIEQTQQRTVILLSSASLRYDQNQFIHIFTQSEKSYTQTKALTRIELYEEYNYLPVVIGSSVGGLVLLALITAGLYKAGFFKRQYKEMMNEAAGDAGVPGQEGSLPTAPPPE</sequence>
<comment type="caution">
    <text evidence="18">The sequence shown here is derived from an EMBL/GenBank/DDBJ whole genome shotgun (WGS) entry which is preliminary data.</text>
</comment>
<evidence type="ECO:0000256" key="6">
    <source>
        <dbReference type="ARBA" id="ARBA00022889"/>
    </source>
</evidence>
<dbReference type="SUPFAM" id="SSF69179">
    <property type="entry name" value="Integrin domains"/>
    <property type="match status" value="3"/>
</dbReference>
<evidence type="ECO:0000256" key="11">
    <source>
        <dbReference type="ARBA" id="ARBA00023180"/>
    </source>
</evidence>
<feature type="domain" description="Integrin alpha second immunoglobulin-like" evidence="16">
    <location>
        <begin position="242"/>
        <end position="382"/>
    </location>
</feature>
<evidence type="ECO:0000259" key="17">
    <source>
        <dbReference type="Pfam" id="PF21520"/>
    </source>
</evidence>
<dbReference type="Proteomes" id="UP001369086">
    <property type="component" value="Unassembled WGS sequence"/>
</dbReference>
<dbReference type="EMBL" id="JAHFZB010000047">
    <property type="protein sequence ID" value="KAK6467850.1"/>
    <property type="molecule type" value="Genomic_DNA"/>
</dbReference>
<evidence type="ECO:0000256" key="8">
    <source>
        <dbReference type="ARBA" id="ARBA00023037"/>
    </source>
</evidence>
<evidence type="ECO:0000256" key="9">
    <source>
        <dbReference type="ARBA" id="ARBA00023136"/>
    </source>
</evidence>
<evidence type="ECO:0000256" key="3">
    <source>
        <dbReference type="ARBA" id="ARBA00022692"/>
    </source>
</evidence>
<keyword evidence="19" id="KW-1185">Reference proteome</keyword>
<dbReference type="InterPro" id="IPR000413">
    <property type="entry name" value="Integrin_alpha"/>
</dbReference>
<keyword evidence="9 13" id="KW-0472">Membrane</keyword>
<dbReference type="InterPro" id="IPR013649">
    <property type="entry name" value="Integrin_alpha_Ig-like_1"/>
</dbReference>
<dbReference type="Pfam" id="PF08441">
    <property type="entry name" value="Integrin_A_Ig_1"/>
    <property type="match status" value="1"/>
</dbReference>
<dbReference type="InterPro" id="IPR032695">
    <property type="entry name" value="Integrin_dom_sf"/>
</dbReference>
<evidence type="ECO:0000259" key="15">
    <source>
        <dbReference type="Pfam" id="PF08441"/>
    </source>
</evidence>
<evidence type="ECO:0000256" key="13">
    <source>
        <dbReference type="RuleBase" id="RU003762"/>
    </source>
</evidence>
<accession>A0ABR0Y5C8</accession>
<keyword evidence="3 13" id="KW-0812">Transmembrane</keyword>
<comment type="similarity">
    <text evidence="2 13">Belongs to the integrin alpha chain family.</text>
</comment>
<keyword evidence="4" id="KW-0732">Signal</keyword>
<dbReference type="InterPro" id="IPR013517">
    <property type="entry name" value="FG-GAP"/>
</dbReference>
<dbReference type="PROSITE" id="PS51470">
    <property type="entry name" value="FG_GAP"/>
    <property type="match status" value="2"/>
</dbReference>
<feature type="transmembrane region" description="Helical" evidence="13">
    <location>
        <begin position="573"/>
        <end position="596"/>
    </location>
</feature>
<dbReference type="Gene3D" id="2.130.10.130">
    <property type="entry name" value="Integrin alpha, N-terminal"/>
    <property type="match status" value="1"/>
</dbReference>
<evidence type="ECO:0000256" key="2">
    <source>
        <dbReference type="ARBA" id="ARBA00008054"/>
    </source>
</evidence>
<dbReference type="SUPFAM" id="SSF69318">
    <property type="entry name" value="Integrin alpha N-terminal domain"/>
    <property type="match status" value="1"/>
</dbReference>
<feature type="repeat" description="FG-GAP" evidence="12">
    <location>
        <begin position="49"/>
        <end position="109"/>
    </location>
</feature>
<evidence type="ECO:0000256" key="10">
    <source>
        <dbReference type="ARBA" id="ARBA00023170"/>
    </source>
</evidence>
<feature type="repeat" description="FG-GAP" evidence="12">
    <location>
        <begin position="1"/>
        <end position="46"/>
    </location>
</feature>
<dbReference type="Gene3D" id="2.60.40.1510">
    <property type="entry name" value="ntegrin, alpha v. Chain A, domain 3"/>
    <property type="match status" value="1"/>
</dbReference>
<feature type="domain" description="Integrin alpha-X-like third Ig-like" evidence="17">
    <location>
        <begin position="390"/>
        <end position="568"/>
    </location>
</feature>
<feature type="non-terminal residue" evidence="18">
    <location>
        <position position="1"/>
    </location>
</feature>
<dbReference type="Pfam" id="PF21520">
    <property type="entry name" value="ITGAX-like_Ig_3"/>
    <property type="match status" value="1"/>
</dbReference>
<protein>
    <submittedName>
        <fullName evidence="18">Integrin alpha-M-like</fullName>
    </submittedName>
</protein>
<dbReference type="PROSITE" id="PS00242">
    <property type="entry name" value="INTEGRIN_ALPHA"/>
    <property type="match status" value="1"/>
</dbReference>
<dbReference type="Gene3D" id="2.60.40.1530">
    <property type="entry name" value="ntegrin, alpha v. Chain A, domain 4"/>
    <property type="match status" value="1"/>
</dbReference>
<dbReference type="Gene3D" id="1.20.5.930">
    <property type="entry name" value="Bicelle-embedded integrin alpha(iib) transmembrane segment"/>
    <property type="match status" value="1"/>
</dbReference>
<keyword evidence="5" id="KW-0677">Repeat</keyword>
<organism evidence="18 19">
    <name type="scientific">Huso huso</name>
    <name type="common">Beluga</name>
    <name type="synonym">Acipenser huso</name>
    <dbReference type="NCBI Taxonomy" id="61971"/>
    <lineage>
        <taxon>Eukaryota</taxon>
        <taxon>Metazoa</taxon>
        <taxon>Chordata</taxon>
        <taxon>Craniata</taxon>
        <taxon>Vertebrata</taxon>
        <taxon>Euteleostomi</taxon>
        <taxon>Actinopterygii</taxon>
        <taxon>Chondrostei</taxon>
        <taxon>Acipenseriformes</taxon>
        <taxon>Acipenseridae</taxon>
        <taxon>Huso</taxon>
    </lineage>
</organism>
<dbReference type="PANTHER" id="PTHR23220">
    <property type="entry name" value="INTEGRIN ALPHA"/>
    <property type="match status" value="1"/>
</dbReference>
<name>A0ABR0Y5C8_HUSHU</name>
<dbReference type="InterPro" id="IPR028994">
    <property type="entry name" value="Integrin_alpha_N"/>
</dbReference>
<reference evidence="18 19" key="1">
    <citation type="submission" date="2021-05" db="EMBL/GenBank/DDBJ databases">
        <authorList>
            <person name="Zahm M."/>
            <person name="Klopp C."/>
            <person name="Cabau C."/>
            <person name="Kuhl H."/>
            <person name="Suciu R."/>
            <person name="Ciorpac M."/>
            <person name="Holostenco D."/>
            <person name="Gessner J."/>
            <person name="Wuertz S."/>
            <person name="Hohne C."/>
            <person name="Stock M."/>
            <person name="Gislard M."/>
            <person name="Lluch J."/>
            <person name="Milhes M."/>
            <person name="Lampietro C."/>
            <person name="Lopez Roques C."/>
            <person name="Donnadieu C."/>
            <person name="Du K."/>
            <person name="Schartl M."/>
            <person name="Guiguen Y."/>
        </authorList>
    </citation>
    <scope>NUCLEOTIDE SEQUENCE [LARGE SCALE GENOMIC DNA]</scope>
    <source>
        <strain evidence="18">Hh-F2</strain>
        <tissue evidence="18">Blood</tissue>
    </source>
</reference>
<dbReference type="SMART" id="SM00191">
    <property type="entry name" value="Int_alpha"/>
    <property type="match status" value="2"/>
</dbReference>
<evidence type="ECO:0000256" key="1">
    <source>
        <dbReference type="ARBA" id="ARBA00004479"/>
    </source>
</evidence>
<keyword evidence="6 13" id="KW-0130">Cell adhesion</keyword>
<dbReference type="InterPro" id="IPR048633">
    <property type="entry name" value="ITGAX-like_Ig_3"/>
</dbReference>